<evidence type="ECO:0000313" key="1">
    <source>
        <dbReference type="EMBL" id="KAI4338638.1"/>
    </source>
</evidence>
<comment type="caution">
    <text evidence="1">The sequence shown here is derived from an EMBL/GenBank/DDBJ whole genome shotgun (WGS) entry which is preliminary data.</text>
</comment>
<accession>A0ACB9NPV8</accession>
<protein>
    <submittedName>
        <fullName evidence="1">Uncharacterized protein</fullName>
    </submittedName>
</protein>
<dbReference type="EMBL" id="CM042886">
    <property type="protein sequence ID" value="KAI4338638.1"/>
    <property type="molecule type" value="Genomic_DNA"/>
</dbReference>
<reference evidence="2" key="1">
    <citation type="journal article" date="2023" name="Front. Plant Sci.">
        <title>Chromosomal-level genome assembly of Melastoma candidum provides insights into trichome evolution.</title>
        <authorList>
            <person name="Zhong Y."/>
            <person name="Wu W."/>
            <person name="Sun C."/>
            <person name="Zou P."/>
            <person name="Liu Y."/>
            <person name="Dai S."/>
            <person name="Zhou R."/>
        </authorList>
    </citation>
    <scope>NUCLEOTIDE SEQUENCE [LARGE SCALE GENOMIC DNA]</scope>
</reference>
<evidence type="ECO:0000313" key="2">
    <source>
        <dbReference type="Proteomes" id="UP001057402"/>
    </source>
</evidence>
<proteinExistence type="predicted"/>
<gene>
    <name evidence="1" type="ORF">MLD38_023671</name>
</gene>
<organism evidence="1 2">
    <name type="scientific">Melastoma candidum</name>
    <dbReference type="NCBI Taxonomy" id="119954"/>
    <lineage>
        <taxon>Eukaryota</taxon>
        <taxon>Viridiplantae</taxon>
        <taxon>Streptophyta</taxon>
        <taxon>Embryophyta</taxon>
        <taxon>Tracheophyta</taxon>
        <taxon>Spermatophyta</taxon>
        <taxon>Magnoliopsida</taxon>
        <taxon>eudicotyledons</taxon>
        <taxon>Gunneridae</taxon>
        <taxon>Pentapetalae</taxon>
        <taxon>rosids</taxon>
        <taxon>malvids</taxon>
        <taxon>Myrtales</taxon>
        <taxon>Melastomataceae</taxon>
        <taxon>Melastomatoideae</taxon>
        <taxon>Melastomateae</taxon>
        <taxon>Melastoma</taxon>
    </lineage>
</organism>
<keyword evidence="2" id="KW-1185">Reference proteome</keyword>
<name>A0ACB9NPV8_9MYRT</name>
<sequence>MGVCYGTPDFPTPTHTGTLKSNMKLTISSSSSGGCGPSGFPEDGGEPPKFLPHPDLTIFTKSQLLKATRNFHRDSFLGEGGFGRVYKGLVGTEVSGGRKTIVAVKRLGESSIQGDREWQSEVNLLGRINHPNIVKLLGYCLENEQDLMLVYEFVQRGSLDNHLFKKGAVAHPLSWELRIKIALGAAKGLAFLHSPEVNIIYRDLKTSNILLDASYTAKLADFGLGRQGPVEGESHVSTRVVGTYGYAAPEYVVTGHLHVASDVYSYGIVLLEMMTGSRAIDRNRPKGKHDIVEWSKPYLSSKRKIVTVMDPKLEGKYPIAAAMLMAMLAMECIESSPKKRPPMSEVVRRMEEIAVTS</sequence>
<dbReference type="Proteomes" id="UP001057402">
    <property type="component" value="Chromosome 7"/>
</dbReference>